<accession>A0A173DZ76</accession>
<gene>
    <name evidence="5" type="ORF">M787_002740</name>
</gene>
<dbReference type="PANTHER" id="PTHR43434:SF1">
    <property type="entry name" value="PHOSPHOGLYCOLATE PHOSPHATASE"/>
    <property type="match status" value="1"/>
</dbReference>
<dbReference type="STRING" id="1143323.M787_002740"/>
<dbReference type="EC" id="3.1.3.18" evidence="4"/>
<keyword evidence="5" id="KW-0378">Hydrolase</keyword>
<dbReference type="EMBL" id="CP015840">
    <property type="protein sequence ID" value="ANG66229.1"/>
    <property type="molecule type" value="Genomic_DNA"/>
</dbReference>
<dbReference type="InterPro" id="IPR023214">
    <property type="entry name" value="HAD_sf"/>
</dbReference>
<comment type="similarity">
    <text evidence="3">Belongs to the HAD-like hydrolase superfamily. CbbY/CbbZ/Gph/YieH family.</text>
</comment>
<proteinExistence type="inferred from homology"/>
<comment type="catalytic activity">
    <reaction evidence="1">
        <text>2-phosphoglycolate + H2O = glycolate + phosphate</text>
        <dbReference type="Rhea" id="RHEA:14369"/>
        <dbReference type="ChEBI" id="CHEBI:15377"/>
        <dbReference type="ChEBI" id="CHEBI:29805"/>
        <dbReference type="ChEBI" id="CHEBI:43474"/>
        <dbReference type="ChEBI" id="CHEBI:58033"/>
        <dbReference type="EC" id="3.1.3.18"/>
    </reaction>
</comment>
<dbReference type="Gene3D" id="3.40.50.1000">
    <property type="entry name" value="HAD superfamily/HAD-like"/>
    <property type="match status" value="1"/>
</dbReference>
<evidence type="ECO:0000256" key="3">
    <source>
        <dbReference type="ARBA" id="ARBA00006171"/>
    </source>
</evidence>
<evidence type="ECO:0000313" key="5">
    <source>
        <dbReference type="EMBL" id="ANG66229.1"/>
    </source>
</evidence>
<organism evidence="5 6">
    <name type="scientific">Chlamydia gallinacea 08-1274/3</name>
    <dbReference type="NCBI Taxonomy" id="1143323"/>
    <lineage>
        <taxon>Bacteria</taxon>
        <taxon>Pseudomonadati</taxon>
        <taxon>Chlamydiota</taxon>
        <taxon>Chlamydiia</taxon>
        <taxon>Chlamydiales</taxon>
        <taxon>Chlamydiaceae</taxon>
        <taxon>Chlamydia/Chlamydophila group</taxon>
        <taxon>Chlamydia</taxon>
    </lineage>
</organism>
<dbReference type="InterPro" id="IPR050155">
    <property type="entry name" value="HAD-like_hydrolase_sf"/>
</dbReference>
<evidence type="ECO:0000256" key="2">
    <source>
        <dbReference type="ARBA" id="ARBA00004818"/>
    </source>
</evidence>
<name>A0A173DZ76_9CHLA</name>
<dbReference type="AlphaFoldDB" id="A0A173DZ76"/>
<reference evidence="5 6" key="1">
    <citation type="journal article" date="2014" name="Syst. Appl. Microbiol.">
        <title>Evidence for the existence of two new members of the family Chlamydiaceae and proposal of Chlamydia avium sp. nov. and Chlamydia gallinacea sp. nov.</title>
        <authorList>
            <person name="Sachse K."/>
            <person name="Laroucau K."/>
            <person name="Riege K."/>
            <person name="Wehner S."/>
            <person name="Dilcher M."/>
            <person name="Creasy H.H."/>
            <person name="Weidmann M."/>
            <person name="Myers G."/>
            <person name="Vorimore F."/>
            <person name="Vicari N."/>
            <person name="Magnino S."/>
            <person name="Liebler-Tenorio E."/>
            <person name="Ruettger A."/>
            <person name="Bavoil P.M."/>
            <person name="Hufert F.T."/>
            <person name="Rossello-Mora R."/>
            <person name="Marz M."/>
        </authorList>
    </citation>
    <scope>NUCLEOTIDE SEQUENCE [LARGE SCALE GENOMIC DNA]</scope>
    <source>
        <strain evidence="5 6">08-1274/3</strain>
    </source>
</reference>
<dbReference type="InterPro" id="IPR036412">
    <property type="entry name" value="HAD-like_sf"/>
</dbReference>
<dbReference type="InterPro" id="IPR023198">
    <property type="entry name" value="PGP-like_dom2"/>
</dbReference>
<dbReference type="GO" id="GO:0008967">
    <property type="term" value="F:phosphoglycolate phosphatase activity"/>
    <property type="evidence" value="ECO:0007669"/>
    <property type="project" value="UniProtKB-EC"/>
</dbReference>
<dbReference type="PANTHER" id="PTHR43434">
    <property type="entry name" value="PHOSPHOGLYCOLATE PHOSPHATASE"/>
    <property type="match status" value="1"/>
</dbReference>
<dbReference type="KEGG" id="cgz:M787_002740"/>
<dbReference type="Pfam" id="PF13419">
    <property type="entry name" value="HAD_2"/>
    <property type="match status" value="1"/>
</dbReference>
<dbReference type="eggNOG" id="COG0637">
    <property type="taxonomic scope" value="Bacteria"/>
</dbReference>
<evidence type="ECO:0000256" key="4">
    <source>
        <dbReference type="ARBA" id="ARBA00013078"/>
    </source>
</evidence>
<comment type="pathway">
    <text evidence="2">Organic acid metabolism; glycolate biosynthesis; glycolate from 2-phosphoglycolate: step 1/1.</text>
</comment>
<dbReference type="SFLD" id="SFLDG01129">
    <property type="entry name" value="C1.5:_HAD__Beta-PGM__Phosphata"/>
    <property type="match status" value="1"/>
</dbReference>
<sequence length="232" mass="27572">MTLHIQDYQVFFFDLDGLLVDTEPLYYRAFLSVCRQYNVNITIDFLTYYRFAMLGRDAFQKEIVTRFPEMQTLFPQCFYEREKFYQRFLSTEVPRLLPGVKEFLDLLSKQKKTLGVVTNSSRISVERFYDMFPIFAHFQFFVTREDYERPKPYSDSYCYAYQNFVREGERVIGFEDSVKGLRALAGIPAALVGINSKCTFSIASHQDFYDKELYYFPSFCDLMAHVGEQNHW</sequence>
<dbReference type="RefSeq" id="WP_021828932.1">
    <property type="nucleotide sequence ID" value="NZ_CP015840.1"/>
</dbReference>
<dbReference type="InterPro" id="IPR006439">
    <property type="entry name" value="HAD-SF_hydro_IA"/>
</dbReference>
<dbReference type="InterPro" id="IPR041492">
    <property type="entry name" value="HAD_2"/>
</dbReference>
<protein>
    <recommendedName>
        <fullName evidence="4">phosphoglycolate phosphatase</fullName>
        <ecNumber evidence="4">3.1.3.18</ecNumber>
    </recommendedName>
</protein>
<dbReference type="NCBIfam" id="TIGR01509">
    <property type="entry name" value="HAD-SF-IA-v3"/>
    <property type="match status" value="1"/>
</dbReference>
<evidence type="ECO:0000313" key="6">
    <source>
        <dbReference type="Proteomes" id="UP000019147"/>
    </source>
</evidence>
<dbReference type="CDD" id="cd07505">
    <property type="entry name" value="HAD_BPGM-like"/>
    <property type="match status" value="1"/>
</dbReference>
<dbReference type="GO" id="GO:0006281">
    <property type="term" value="P:DNA repair"/>
    <property type="evidence" value="ECO:0007669"/>
    <property type="project" value="TreeGrafter"/>
</dbReference>
<dbReference type="SUPFAM" id="SSF56784">
    <property type="entry name" value="HAD-like"/>
    <property type="match status" value="1"/>
</dbReference>
<dbReference type="OrthoDB" id="9797743at2"/>
<dbReference type="Proteomes" id="UP000019147">
    <property type="component" value="Chromosome"/>
</dbReference>
<evidence type="ECO:0000256" key="1">
    <source>
        <dbReference type="ARBA" id="ARBA00000830"/>
    </source>
</evidence>
<dbReference type="GO" id="GO:0005829">
    <property type="term" value="C:cytosol"/>
    <property type="evidence" value="ECO:0007669"/>
    <property type="project" value="TreeGrafter"/>
</dbReference>
<dbReference type="Gene3D" id="1.10.150.240">
    <property type="entry name" value="Putative phosphatase, domain 2"/>
    <property type="match status" value="1"/>
</dbReference>
<dbReference type="GeneID" id="81478221"/>
<dbReference type="SFLD" id="SFLDS00003">
    <property type="entry name" value="Haloacid_Dehalogenase"/>
    <property type="match status" value="1"/>
</dbReference>